<dbReference type="SUPFAM" id="SSF46785">
    <property type="entry name" value="Winged helix' DNA-binding domain"/>
    <property type="match status" value="1"/>
</dbReference>
<proteinExistence type="inferred from homology"/>
<dbReference type="GO" id="GO:0043565">
    <property type="term" value="F:sequence-specific DNA binding"/>
    <property type="evidence" value="ECO:0007669"/>
    <property type="project" value="InterPro"/>
</dbReference>
<keyword evidence="3" id="KW-0238">DNA-binding</keyword>
<dbReference type="PANTHER" id="PTHR10015:SF206">
    <property type="entry name" value="HSF-TYPE DNA-BINDING DOMAIN-CONTAINING PROTEIN"/>
    <property type="match status" value="1"/>
</dbReference>
<accession>A0A7R9YLY0</accession>
<evidence type="ECO:0000256" key="5">
    <source>
        <dbReference type="ARBA" id="ARBA00023242"/>
    </source>
</evidence>
<evidence type="ECO:0000256" key="4">
    <source>
        <dbReference type="ARBA" id="ARBA00023163"/>
    </source>
</evidence>
<dbReference type="GO" id="GO:0005634">
    <property type="term" value="C:nucleus"/>
    <property type="evidence" value="ECO:0007669"/>
    <property type="project" value="UniProtKB-SubCell"/>
</dbReference>
<dbReference type="PRINTS" id="PR00056">
    <property type="entry name" value="HSFDOMAIN"/>
</dbReference>
<keyword evidence="2" id="KW-0805">Transcription regulation</keyword>
<evidence type="ECO:0000313" key="9">
    <source>
        <dbReference type="EMBL" id="CAD8275853.1"/>
    </source>
</evidence>
<evidence type="ECO:0000256" key="7">
    <source>
        <dbReference type="SAM" id="MobiDB-lite"/>
    </source>
</evidence>
<dbReference type="SMART" id="SM00415">
    <property type="entry name" value="HSF"/>
    <property type="match status" value="1"/>
</dbReference>
<organism evidence="9">
    <name type="scientific">Diacronema lutheri</name>
    <name type="common">Unicellular marine alga</name>
    <name type="synonym">Monochrysis lutheri</name>
    <dbReference type="NCBI Taxonomy" id="2081491"/>
    <lineage>
        <taxon>Eukaryota</taxon>
        <taxon>Haptista</taxon>
        <taxon>Haptophyta</taxon>
        <taxon>Pavlovophyceae</taxon>
        <taxon>Pavlovales</taxon>
        <taxon>Pavlovaceae</taxon>
        <taxon>Diacronema</taxon>
    </lineage>
</organism>
<evidence type="ECO:0000256" key="3">
    <source>
        <dbReference type="ARBA" id="ARBA00023125"/>
    </source>
</evidence>
<comment type="subcellular location">
    <subcellularLocation>
        <location evidence="1">Nucleus</location>
    </subcellularLocation>
</comment>
<gene>
    <name evidence="9" type="ORF">PLUT1463_LOCUS10169</name>
</gene>
<dbReference type="InterPro" id="IPR000232">
    <property type="entry name" value="HSF_DNA-bd"/>
</dbReference>
<name>A0A7R9YLY0_DIALT</name>
<dbReference type="Gene3D" id="1.10.10.10">
    <property type="entry name" value="Winged helix-like DNA-binding domain superfamily/Winged helix DNA-binding domain"/>
    <property type="match status" value="1"/>
</dbReference>
<dbReference type="PANTHER" id="PTHR10015">
    <property type="entry name" value="HEAT SHOCK TRANSCRIPTION FACTOR"/>
    <property type="match status" value="1"/>
</dbReference>
<dbReference type="FunFam" id="1.10.10.10:FF:000027">
    <property type="entry name" value="Heat shock transcription factor 1"/>
    <property type="match status" value="1"/>
</dbReference>
<reference evidence="9" key="1">
    <citation type="submission" date="2021-01" db="EMBL/GenBank/DDBJ databases">
        <authorList>
            <person name="Corre E."/>
            <person name="Pelletier E."/>
            <person name="Niang G."/>
            <person name="Scheremetjew M."/>
            <person name="Finn R."/>
            <person name="Kale V."/>
            <person name="Holt S."/>
            <person name="Cochrane G."/>
            <person name="Meng A."/>
            <person name="Brown T."/>
            <person name="Cohen L."/>
        </authorList>
    </citation>
    <scope>NUCLEOTIDE SEQUENCE</scope>
    <source>
        <strain evidence="9">RCC1537</strain>
    </source>
</reference>
<dbReference type="InterPro" id="IPR036388">
    <property type="entry name" value="WH-like_DNA-bd_sf"/>
</dbReference>
<sequence length="289" mass="32590">MPPDAGPPTMAGDGMYPAPFDPDTRKVPMPHADRIPPFLCKLYQIVHTPDTDHCICWSPTRDSLLIVDQAIFAKQILPLYFKHNSIRSFIRQLNTYGFRKRTRAEHTEFHNPAFKADHMEMLLQIKRVGAKQESVGDDDESSGSESAAQRAELVSIDVQVHELRRELKDMRSVMQQYLQQLDFKIAMQTHLARTGAAAAAVAAPADLSAADNEAAWAAYLNALTPAKADPAELPMQQAMDQAHEMHLTAQQEHLQQLQQHQQLQQAQQLQLLQQQQQQQHFMQTEQAAG</sequence>
<dbReference type="Pfam" id="PF00447">
    <property type="entry name" value="HSF_DNA-bind"/>
    <property type="match status" value="1"/>
</dbReference>
<dbReference type="InterPro" id="IPR036390">
    <property type="entry name" value="WH_DNA-bd_sf"/>
</dbReference>
<evidence type="ECO:0000256" key="1">
    <source>
        <dbReference type="ARBA" id="ARBA00004123"/>
    </source>
</evidence>
<evidence type="ECO:0000259" key="8">
    <source>
        <dbReference type="SMART" id="SM00415"/>
    </source>
</evidence>
<evidence type="ECO:0000256" key="6">
    <source>
        <dbReference type="RuleBase" id="RU004020"/>
    </source>
</evidence>
<evidence type="ECO:0000256" key="2">
    <source>
        <dbReference type="ARBA" id="ARBA00023015"/>
    </source>
</evidence>
<keyword evidence="5" id="KW-0539">Nucleus</keyword>
<dbReference type="EMBL" id="HBEB01015874">
    <property type="protein sequence ID" value="CAD8275853.1"/>
    <property type="molecule type" value="Transcribed_RNA"/>
</dbReference>
<feature type="region of interest" description="Disordered" evidence="7">
    <location>
        <begin position="1"/>
        <end position="23"/>
    </location>
</feature>
<protein>
    <recommendedName>
        <fullName evidence="8">HSF-type DNA-binding domain-containing protein</fullName>
    </recommendedName>
</protein>
<dbReference type="GO" id="GO:0003700">
    <property type="term" value="F:DNA-binding transcription factor activity"/>
    <property type="evidence" value="ECO:0007669"/>
    <property type="project" value="InterPro"/>
</dbReference>
<dbReference type="AlphaFoldDB" id="A0A7R9YLY0"/>
<feature type="domain" description="HSF-type DNA-binding" evidence="8">
    <location>
        <begin position="34"/>
        <end position="128"/>
    </location>
</feature>
<keyword evidence="4" id="KW-0804">Transcription</keyword>
<comment type="similarity">
    <text evidence="6">Belongs to the HSF family.</text>
</comment>